<organism evidence="1">
    <name type="scientific">Ostreococcus sp. 'lucimarinus'</name>
    <dbReference type="NCBI Taxonomy" id="242159"/>
    <lineage>
        <taxon>Eukaryota</taxon>
        <taxon>Viridiplantae</taxon>
        <taxon>Chlorophyta</taxon>
        <taxon>Mamiellophyceae</taxon>
        <taxon>Mamiellales</taxon>
        <taxon>Bathycoccaceae</taxon>
        <taxon>Ostreococcus</taxon>
    </lineage>
</organism>
<gene>
    <name evidence="1" type="ORF">OLUC0939_LOCUS6472</name>
</gene>
<reference evidence="1" key="1">
    <citation type="submission" date="2021-01" db="EMBL/GenBank/DDBJ databases">
        <authorList>
            <person name="Corre E."/>
            <person name="Pelletier E."/>
            <person name="Niang G."/>
            <person name="Scheremetjew M."/>
            <person name="Finn R."/>
            <person name="Kale V."/>
            <person name="Holt S."/>
            <person name="Cochrane G."/>
            <person name="Meng A."/>
            <person name="Brown T."/>
            <person name="Cohen L."/>
        </authorList>
    </citation>
    <scope>NUCLEOTIDE SEQUENCE</scope>
    <source>
        <strain evidence="1">Clade-A-BCC118000</strain>
    </source>
</reference>
<dbReference type="EMBL" id="HBDX01007512">
    <property type="protein sequence ID" value="CAD8225732.1"/>
    <property type="molecule type" value="Transcribed_RNA"/>
</dbReference>
<sequence>MGAARVAARGPIRAVKDLVIGMALSVLPAALTATSALSAWRRGATTLDGERTNAMSADAASADAISVVGLARAHFRFDLMGEHHAALPAEDEKYMYKAGAEATGTVCAVPVTYDGWTRANAVPLWYVCDNDWAGHRNCTQAYEGDYDARRGWYGLRPLRKCLRAPLDALDAGATELHFLHLDFQQSFERKHALSEGALMRASVQHQVSIDLSAPRVYWNPIQEPCCAALAKEDDALLAAVTVLSVLPLAYLVYRDILEAWKKMINVESTKRAFYTRAELLGASRLSGASRRAPHSSTRRRS</sequence>
<proteinExistence type="predicted"/>
<protein>
    <submittedName>
        <fullName evidence="1">Uncharacterized protein</fullName>
    </submittedName>
</protein>
<name>A0A7R9T5B8_9CHLO</name>
<evidence type="ECO:0000313" key="1">
    <source>
        <dbReference type="EMBL" id="CAD8225732.1"/>
    </source>
</evidence>
<dbReference type="AlphaFoldDB" id="A0A7R9T5B8"/>
<accession>A0A7R9T5B8</accession>